<keyword evidence="3" id="KW-0010">Activator</keyword>
<dbReference type="InterPro" id="IPR050397">
    <property type="entry name" value="Env_Response_Regulators"/>
</dbReference>
<dbReference type="InterPro" id="IPR014710">
    <property type="entry name" value="RmlC-like_jellyroll"/>
</dbReference>
<dbReference type="SUPFAM" id="SSF51206">
    <property type="entry name" value="cAMP-binding domain-like"/>
    <property type="match status" value="1"/>
</dbReference>
<dbReference type="Proteomes" id="UP000306477">
    <property type="component" value="Unassembled WGS sequence"/>
</dbReference>
<evidence type="ECO:0000259" key="6">
    <source>
        <dbReference type="PROSITE" id="PS51063"/>
    </source>
</evidence>
<evidence type="ECO:0000256" key="3">
    <source>
        <dbReference type="ARBA" id="ARBA00023159"/>
    </source>
</evidence>
<keyword evidence="4" id="KW-0804">Transcription</keyword>
<proteinExistence type="predicted"/>
<dbReference type="InterPro" id="IPR018490">
    <property type="entry name" value="cNMP-bd_dom_sf"/>
</dbReference>
<dbReference type="Pfam" id="PF00027">
    <property type="entry name" value="cNMP_binding"/>
    <property type="match status" value="1"/>
</dbReference>
<dbReference type="RefSeq" id="WP_136379479.1">
    <property type="nucleotide sequence ID" value="NZ_SLUB01000014.1"/>
</dbReference>
<sequence>MTCHSCNHNDQMKKSCISRVPIFNHLTGNEMAEISQVARSKHFKKGELLFHSDGLSEQLFIVHNGLVKMYRITENGKEQIIRFVEEGDFIGELSLFSKTITTSFAEAMEDTEVCTIQQRDIHQLLLRYPTISLKILEEFTSRLHETETLIEKLNSQDVEKRVAGYLVELIEGQEEATMTIELPIRKGDLASYLGTSQETLSRRLSAFQNQGLIELKGQRKIIIKQLEELKKKVNN</sequence>
<dbReference type="Pfam" id="PF13545">
    <property type="entry name" value="HTH_Crp_2"/>
    <property type="match status" value="1"/>
</dbReference>
<evidence type="ECO:0000256" key="4">
    <source>
        <dbReference type="ARBA" id="ARBA00023163"/>
    </source>
</evidence>
<dbReference type="InterPro" id="IPR036390">
    <property type="entry name" value="WH_DNA-bd_sf"/>
</dbReference>
<reference evidence="7 8" key="1">
    <citation type="journal article" date="2019" name="Indoor Air">
        <title>Impacts of indoor surface finishes on bacterial viability.</title>
        <authorList>
            <person name="Hu J."/>
            <person name="Maamar S.B."/>
            <person name="Glawe A.J."/>
            <person name="Gottel N."/>
            <person name="Gilbert J.A."/>
            <person name="Hartmann E.M."/>
        </authorList>
    </citation>
    <scope>NUCLEOTIDE SEQUENCE [LARGE SCALE GENOMIC DNA]</scope>
    <source>
        <strain evidence="7 8">AF060A6</strain>
    </source>
</reference>
<dbReference type="PROSITE" id="PS51063">
    <property type="entry name" value="HTH_CRP_2"/>
    <property type="match status" value="1"/>
</dbReference>
<dbReference type="GO" id="GO:0003677">
    <property type="term" value="F:DNA binding"/>
    <property type="evidence" value="ECO:0007669"/>
    <property type="project" value="UniProtKB-KW"/>
</dbReference>
<dbReference type="CDD" id="cd00092">
    <property type="entry name" value="HTH_CRP"/>
    <property type="match status" value="1"/>
</dbReference>
<feature type="domain" description="HTH crp-type" evidence="6">
    <location>
        <begin position="156"/>
        <end position="227"/>
    </location>
</feature>
<dbReference type="Gene3D" id="1.10.10.10">
    <property type="entry name" value="Winged helix-like DNA-binding domain superfamily/Winged helix DNA-binding domain"/>
    <property type="match status" value="1"/>
</dbReference>
<dbReference type="OrthoDB" id="9798104at2"/>
<evidence type="ECO:0000313" key="7">
    <source>
        <dbReference type="EMBL" id="THE12728.1"/>
    </source>
</evidence>
<dbReference type="PANTHER" id="PTHR24567:SF28">
    <property type="entry name" value="LISTERIOLYSIN REGULATORY PROTEIN"/>
    <property type="match status" value="1"/>
</dbReference>
<organism evidence="7 8">
    <name type="scientific">Bacillus timonensis</name>
    <dbReference type="NCBI Taxonomy" id="1033734"/>
    <lineage>
        <taxon>Bacteria</taxon>
        <taxon>Bacillati</taxon>
        <taxon>Bacillota</taxon>
        <taxon>Bacilli</taxon>
        <taxon>Bacillales</taxon>
        <taxon>Bacillaceae</taxon>
        <taxon>Bacillus</taxon>
    </lineage>
</organism>
<dbReference type="GO" id="GO:0005829">
    <property type="term" value="C:cytosol"/>
    <property type="evidence" value="ECO:0007669"/>
    <property type="project" value="TreeGrafter"/>
</dbReference>
<dbReference type="PRINTS" id="PR00034">
    <property type="entry name" value="HTHCRP"/>
</dbReference>
<dbReference type="SMART" id="SM00100">
    <property type="entry name" value="cNMP"/>
    <property type="match status" value="1"/>
</dbReference>
<dbReference type="SUPFAM" id="SSF46785">
    <property type="entry name" value="Winged helix' DNA-binding domain"/>
    <property type="match status" value="1"/>
</dbReference>
<feature type="domain" description="Cyclic nucleotide-binding" evidence="5">
    <location>
        <begin position="22"/>
        <end position="142"/>
    </location>
</feature>
<dbReference type="PROSITE" id="PS50042">
    <property type="entry name" value="CNMP_BINDING_3"/>
    <property type="match status" value="1"/>
</dbReference>
<dbReference type="AlphaFoldDB" id="A0A4S3PT08"/>
<keyword evidence="1" id="KW-0805">Transcription regulation</keyword>
<dbReference type="InterPro" id="IPR000595">
    <property type="entry name" value="cNMP-bd_dom"/>
</dbReference>
<dbReference type="InterPro" id="IPR036388">
    <property type="entry name" value="WH-like_DNA-bd_sf"/>
</dbReference>
<evidence type="ECO:0000313" key="8">
    <source>
        <dbReference type="Proteomes" id="UP000306477"/>
    </source>
</evidence>
<keyword evidence="8" id="KW-1185">Reference proteome</keyword>
<dbReference type="SMART" id="SM00419">
    <property type="entry name" value="HTH_CRP"/>
    <property type="match status" value="1"/>
</dbReference>
<accession>A0A4S3PT08</accession>
<dbReference type="PANTHER" id="PTHR24567">
    <property type="entry name" value="CRP FAMILY TRANSCRIPTIONAL REGULATORY PROTEIN"/>
    <property type="match status" value="1"/>
</dbReference>
<comment type="caution">
    <text evidence="7">The sequence shown here is derived from an EMBL/GenBank/DDBJ whole genome shotgun (WGS) entry which is preliminary data.</text>
</comment>
<dbReference type="GO" id="GO:0003700">
    <property type="term" value="F:DNA-binding transcription factor activity"/>
    <property type="evidence" value="ECO:0007669"/>
    <property type="project" value="TreeGrafter"/>
</dbReference>
<protein>
    <submittedName>
        <fullName evidence="7">Crp/Fnr family transcriptional regulator</fullName>
    </submittedName>
</protein>
<gene>
    <name evidence="7" type="ORF">E1I69_10055</name>
</gene>
<dbReference type="InterPro" id="IPR012318">
    <property type="entry name" value="HTH_CRP"/>
</dbReference>
<dbReference type="Gene3D" id="2.60.120.10">
    <property type="entry name" value="Jelly Rolls"/>
    <property type="match status" value="1"/>
</dbReference>
<keyword evidence="2" id="KW-0238">DNA-binding</keyword>
<evidence type="ECO:0000256" key="2">
    <source>
        <dbReference type="ARBA" id="ARBA00023125"/>
    </source>
</evidence>
<name>A0A4S3PT08_9BACI</name>
<dbReference type="EMBL" id="SLUB01000014">
    <property type="protein sequence ID" value="THE12728.1"/>
    <property type="molecule type" value="Genomic_DNA"/>
</dbReference>
<evidence type="ECO:0000256" key="1">
    <source>
        <dbReference type="ARBA" id="ARBA00023015"/>
    </source>
</evidence>
<evidence type="ECO:0000259" key="5">
    <source>
        <dbReference type="PROSITE" id="PS50042"/>
    </source>
</evidence>
<dbReference type="CDD" id="cd00038">
    <property type="entry name" value="CAP_ED"/>
    <property type="match status" value="1"/>
</dbReference>